<dbReference type="InterPro" id="IPR003593">
    <property type="entry name" value="AAA+_ATPase"/>
</dbReference>
<dbReference type="InterPro" id="IPR003439">
    <property type="entry name" value="ABC_transporter-like_ATP-bd"/>
</dbReference>
<sequence length="213" mass="22230">MGHAPAGRARPRLRGSGLGFAFDGAPVLHGVDITLDPGVVTVIAGPNGAGKSTLLEVLAGVRRPTAGSVERSGSLALVVQRIAAPDALPVTVREVVAMGTWERRSASRAEAKRRVTEALERVALHELADRPFAALSGGQRQRVLLAQGIARRAQIFLLDEPASGLDAASRERTHAILAAEAGRGAVVACVTHDDDAIARADRVVRIESGVRVA</sequence>
<dbReference type="EMBL" id="LDRK01000102">
    <property type="protein sequence ID" value="KTR82116.1"/>
    <property type="molecule type" value="Genomic_DNA"/>
</dbReference>
<dbReference type="InterPro" id="IPR017871">
    <property type="entry name" value="ABC_transporter-like_CS"/>
</dbReference>
<comment type="caution">
    <text evidence="6">The sequence shown here is derived from an EMBL/GenBank/DDBJ whole genome shotgun (WGS) entry which is preliminary data.</text>
</comment>
<accession>A0A147ECI5</accession>
<dbReference type="InterPro" id="IPR027417">
    <property type="entry name" value="P-loop_NTPase"/>
</dbReference>
<dbReference type="GO" id="GO:0005524">
    <property type="term" value="F:ATP binding"/>
    <property type="evidence" value="ECO:0007669"/>
    <property type="project" value="UniProtKB-KW"/>
</dbReference>
<evidence type="ECO:0000313" key="6">
    <source>
        <dbReference type="EMBL" id="KTR82116.1"/>
    </source>
</evidence>
<dbReference type="PANTHER" id="PTHR42734">
    <property type="entry name" value="METAL TRANSPORT SYSTEM ATP-BINDING PROTEIN TM_0124-RELATED"/>
    <property type="match status" value="1"/>
</dbReference>
<keyword evidence="3" id="KW-0547">Nucleotide-binding</keyword>
<dbReference type="NCBIfam" id="NF040873">
    <property type="entry name" value="AztA"/>
    <property type="match status" value="1"/>
</dbReference>
<protein>
    <submittedName>
        <fullName evidence="6">ABC transporter ATP-binding protein</fullName>
    </submittedName>
</protein>
<dbReference type="Proteomes" id="UP000070810">
    <property type="component" value="Unassembled WGS sequence"/>
</dbReference>
<evidence type="ECO:0000256" key="2">
    <source>
        <dbReference type="ARBA" id="ARBA00022448"/>
    </source>
</evidence>
<reference evidence="6 7" key="1">
    <citation type="journal article" date="2016" name="Front. Microbiol.">
        <title>Genomic Resource of Rice Seed Associated Bacteria.</title>
        <authorList>
            <person name="Midha S."/>
            <person name="Bansal K."/>
            <person name="Sharma S."/>
            <person name="Kumar N."/>
            <person name="Patil P.P."/>
            <person name="Chaudhry V."/>
            <person name="Patil P.B."/>
        </authorList>
    </citation>
    <scope>NUCLEOTIDE SEQUENCE [LARGE SCALE GENOMIC DNA]</scope>
    <source>
        <strain evidence="6 7">NS354</strain>
    </source>
</reference>
<dbReference type="AlphaFoldDB" id="A0A147ECI5"/>
<evidence type="ECO:0000256" key="4">
    <source>
        <dbReference type="ARBA" id="ARBA00022840"/>
    </source>
</evidence>
<evidence type="ECO:0000313" key="7">
    <source>
        <dbReference type="Proteomes" id="UP000070810"/>
    </source>
</evidence>
<dbReference type="InterPro" id="IPR050153">
    <property type="entry name" value="Metal_Ion_Import_ABC"/>
</dbReference>
<dbReference type="PANTHER" id="PTHR42734:SF5">
    <property type="entry name" value="IRON TRANSPORT SYSTEM ATP-BINDING PROTEIN HI_0361-RELATED"/>
    <property type="match status" value="1"/>
</dbReference>
<dbReference type="GO" id="GO:0016887">
    <property type="term" value="F:ATP hydrolysis activity"/>
    <property type="evidence" value="ECO:0007669"/>
    <property type="project" value="InterPro"/>
</dbReference>
<keyword evidence="2" id="KW-0813">Transport</keyword>
<gene>
    <name evidence="6" type="ORF">NS354_11525</name>
</gene>
<feature type="domain" description="ABC transporter" evidence="5">
    <location>
        <begin position="13"/>
        <end position="212"/>
    </location>
</feature>
<dbReference type="PROSITE" id="PS00211">
    <property type="entry name" value="ABC_TRANSPORTER_1"/>
    <property type="match status" value="1"/>
</dbReference>
<name>A0A147ECI5_9MICO</name>
<proteinExistence type="inferred from homology"/>
<dbReference type="SMART" id="SM00382">
    <property type="entry name" value="AAA"/>
    <property type="match status" value="1"/>
</dbReference>
<keyword evidence="7" id="KW-1185">Reference proteome</keyword>
<evidence type="ECO:0000256" key="3">
    <source>
        <dbReference type="ARBA" id="ARBA00022741"/>
    </source>
</evidence>
<dbReference type="Gene3D" id="3.40.50.300">
    <property type="entry name" value="P-loop containing nucleotide triphosphate hydrolases"/>
    <property type="match status" value="1"/>
</dbReference>
<evidence type="ECO:0000259" key="5">
    <source>
        <dbReference type="PROSITE" id="PS50893"/>
    </source>
</evidence>
<dbReference type="PATRIC" id="fig|1079994.3.peg.162"/>
<dbReference type="SUPFAM" id="SSF52540">
    <property type="entry name" value="P-loop containing nucleoside triphosphate hydrolases"/>
    <property type="match status" value="1"/>
</dbReference>
<organism evidence="6 7">
    <name type="scientific">Leucobacter chromiiresistens</name>
    <dbReference type="NCBI Taxonomy" id="1079994"/>
    <lineage>
        <taxon>Bacteria</taxon>
        <taxon>Bacillati</taxon>
        <taxon>Actinomycetota</taxon>
        <taxon>Actinomycetes</taxon>
        <taxon>Micrococcales</taxon>
        <taxon>Microbacteriaceae</taxon>
        <taxon>Leucobacter</taxon>
    </lineage>
</organism>
<comment type="similarity">
    <text evidence="1">Belongs to the ABC transporter superfamily.</text>
</comment>
<keyword evidence="4 6" id="KW-0067">ATP-binding</keyword>
<dbReference type="InterPro" id="IPR047748">
    <property type="entry name" value="AztA-like"/>
</dbReference>
<dbReference type="PROSITE" id="PS50893">
    <property type="entry name" value="ABC_TRANSPORTER_2"/>
    <property type="match status" value="1"/>
</dbReference>
<evidence type="ECO:0000256" key="1">
    <source>
        <dbReference type="ARBA" id="ARBA00005417"/>
    </source>
</evidence>
<dbReference type="Pfam" id="PF00005">
    <property type="entry name" value="ABC_tran"/>
    <property type="match status" value="1"/>
</dbReference>